<dbReference type="EMBL" id="VSRR010008876">
    <property type="protein sequence ID" value="MPC49446.1"/>
    <property type="molecule type" value="Genomic_DNA"/>
</dbReference>
<evidence type="ECO:0000313" key="2">
    <source>
        <dbReference type="Proteomes" id="UP000324222"/>
    </source>
</evidence>
<name>A0A5B7FV77_PORTR</name>
<keyword evidence="2" id="KW-1185">Reference proteome</keyword>
<organism evidence="1 2">
    <name type="scientific">Portunus trituberculatus</name>
    <name type="common">Swimming crab</name>
    <name type="synonym">Neptunus trituberculatus</name>
    <dbReference type="NCBI Taxonomy" id="210409"/>
    <lineage>
        <taxon>Eukaryota</taxon>
        <taxon>Metazoa</taxon>
        <taxon>Ecdysozoa</taxon>
        <taxon>Arthropoda</taxon>
        <taxon>Crustacea</taxon>
        <taxon>Multicrustacea</taxon>
        <taxon>Malacostraca</taxon>
        <taxon>Eumalacostraca</taxon>
        <taxon>Eucarida</taxon>
        <taxon>Decapoda</taxon>
        <taxon>Pleocyemata</taxon>
        <taxon>Brachyura</taxon>
        <taxon>Eubrachyura</taxon>
        <taxon>Portunoidea</taxon>
        <taxon>Portunidae</taxon>
        <taxon>Portuninae</taxon>
        <taxon>Portunus</taxon>
    </lineage>
</organism>
<dbReference type="AlphaFoldDB" id="A0A5B7FV77"/>
<proteinExistence type="predicted"/>
<accession>A0A5B7FV77</accession>
<protein>
    <submittedName>
        <fullName evidence="1">Uncharacterized protein</fullName>
    </submittedName>
</protein>
<reference evidence="1 2" key="1">
    <citation type="submission" date="2019-05" db="EMBL/GenBank/DDBJ databases">
        <title>Another draft genome of Portunus trituberculatus and its Hox gene families provides insights of decapod evolution.</title>
        <authorList>
            <person name="Jeong J.-H."/>
            <person name="Song I."/>
            <person name="Kim S."/>
            <person name="Choi T."/>
            <person name="Kim D."/>
            <person name="Ryu S."/>
            <person name="Kim W."/>
        </authorList>
    </citation>
    <scope>NUCLEOTIDE SEQUENCE [LARGE SCALE GENOMIC DNA]</scope>
    <source>
        <tissue evidence="1">Muscle</tissue>
    </source>
</reference>
<gene>
    <name evidence="1" type="ORF">E2C01_043247</name>
</gene>
<evidence type="ECO:0000313" key="1">
    <source>
        <dbReference type="EMBL" id="MPC49446.1"/>
    </source>
</evidence>
<dbReference type="Proteomes" id="UP000324222">
    <property type="component" value="Unassembled WGS sequence"/>
</dbReference>
<sequence>MGPRESNFGTVAGLHETVTWRVDEMVTWKVHETEASFVYSTATSTDINHDFLFRDGITSHIGHSYLTELVMAR</sequence>
<comment type="caution">
    <text evidence="1">The sequence shown here is derived from an EMBL/GenBank/DDBJ whole genome shotgun (WGS) entry which is preliminary data.</text>
</comment>